<feature type="domain" description="MacB-like periplasmic core" evidence="9">
    <location>
        <begin position="18"/>
        <end position="240"/>
    </location>
</feature>
<name>A0A521D089_9BACT</name>
<dbReference type="PANTHER" id="PTHR30572">
    <property type="entry name" value="MEMBRANE COMPONENT OF TRANSPORTER-RELATED"/>
    <property type="match status" value="1"/>
</dbReference>
<feature type="transmembrane region" description="Helical" evidence="7">
    <location>
        <begin position="327"/>
        <end position="350"/>
    </location>
</feature>
<accession>A0A521D089</accession>
<dbReference type="Proteomes" id="UP000317315">
    <property type="component" value="Unassembled WGS sequence"/>
</dbReference>
<evidence type="ECO:0000256" key="3">
    <source>
        <dbReference type="ARBA" id="ARBA00022692"/>
    </source>
</evidence>
<evidence type="ECO:0000313" key="11">
    <source>
        <dbReference type="Proteomes" id="UP000317315"/>
    </source>
</evidence>
<dbReference type="InterPro" id="IPR003838">
    <property type="entry name" value="ABC3_permease_C"/>
</dbReference>
<keyword evidence="2" id="KW-1003">Cell membrane</keyword>
<gene>
    <name evidence="10" type="ORF">SAMN06269117_11638</name>
</gene>
<keyword evidence="3 7" id="KW-0812">Transmembrane</keyword>
<evidence type="ECO:0000256" key="7">
    <source>
        <dbReference type="SAM" id="Phobius"/>
    </source>
</evidence>
<dbReference type="EMBL" id="FXTM01000016">
    <property type="protein sequence ID" value="SMO65104.1"/>
    <property type="molecule type" value="Genomic_DNA"/>
</dbReference>
<organism evidence="10 11">
    <name type="scientific">Balnearium lithotrophicum</name>
    <dbReference type="NCBI Taxonomy" id="223788"/>
    <lineage>
        <taxon>Bacteria</taxon>
        <taxon>Pseudomonadati</taxon>
        <taxon>Aquificota</taxon>
        <taxon>Aquificia</taxon>
        <taxon>Desulfurobacteriales</taxon>
        <taxon>Desulfurobacteriaceae</taxon>
        <taxon>Balnearium</taxon>
    </lineage>
</organism>
<dbReference type="Pfam" id="PF02687">
    <property type="entry name" value="FtsX"/>
    <property type="match status" value="1"/>
</dbReference>
<comment type="subcellular location">
    <subcellularLocation>
        <location evidence="1">Cell membrane</location>
        <topology evidence="1">Multi-pass membrane protein</topology>
    </subcellularLocation>
</comment>
<proteinExistence type="inferred from homology"/>
<dbReference type="PANTHER" id="PTHR30572:SF4">
    <property type="entry name" value="ABC TRANSPORTER PERMEASE YTRF"/>
    <property type="match status" value="1"/>
</dbReference>
<evidence type="ECO:0000256" key="6">
    <source>
        <dbReference type="ARBA" id="ARBA00038076"/>
    </source>
</evidence>
<dbReference type="OrthoDB" id="9770099at2"/>
<keyword evidence="4 7" id="KW-1133">Transmembrane helix</keyword>
<dbReference type="InterPro" id="IPR050250">
    <property type="entry name" value="Macrolide_Exporter_MacB"/>
</dbReference>
<dbReference type="InterPro" id="IPR025857">
    <property type="entry name" value="MacB_PCD"/>
</dbReference>
<feature type="transmembrane region" description="Helical" evidence="7">
    <location>
        <begin position="273"/>
        <end position="298"/>
    </location>
</feature>
<keyword evidence="11" id="KW-1185">Reference proteome</keyword>
<evidence type="ECO:0000313" key="10">
    <source>
        <dbReference type="EMBL" id="SMO65104.1"/>
    </source>
</evidence>
<sequence>MLKALLSYASENKKRFSLSIIGIAIGVFTLTLMLGISSAMKKRVEFVIGKMGSSVLVVLPGDVKNLGGRTIQLSFYPTLKISDAEAIKEKCPDVLYVSPYKKVSPNVHYGGKSYSASVYGVWPEYRNIANLELLCGRFLNKEDVDGISQRAVLGYSVARELYGNTCPVGKVIYLFNAPYRIVGVLKKKGTDLGGENLDDRVYIPISSAVKRISNVDYIDGIYVLPDSPKLVDTVKKEVEGLLLKRHKKKDFSVNKYEDLVNTQKQAMDVFKKLSLIVSFISFGTGALGIIAVLTLSVYERYVEIGIRRAFGATKGAIFIQFLYEATFLSSVGALMGASISALLVFGITKVAHWPVYIPLKEAFFSIVLSLLIGLISGVYPAVRALSVDPKEVLKEE</sequence>
<dbReference type="Pfam" id="PF12704">
    <property type="entry name" value="MacB_PCD"/>
    <property type="match status" value="1"/>
</dbReference>
<evidence type="ECO:0000256" key="4">
    <source>
        <dbReference type="ARBA" id="ARBA00022989"/>
    </source>
</evidence>
<feature type="transmembrane region" description="Helical" evidence="7">
    <location>
        <begin position="16"/>
        <end position="36"/>
    </location>
</feature>
<dbReference type="GO" id="GO:0005886">
    <property type="term" value="C:plasma membrane"/>
    <property type="evidence" value="ECO:0007669"/>
    <property type="project" value="UniProtKB-SubCell"/>
</dbReference>
<protein>
    <submittedName>
        <fullName evidence="10">Putative ABC transport system permease protein</fullName>
    </submittedName>
</protein>
<dbReference type="GO" id="GO:0022857">
    <property type="term" value="F:transmembrane transporter activity"/>
    <property type="evidence" value="ECO:0007669"/>
    <property type="project" value="TreeGrafter"/>
</dbReference>
<dbReference type="RefSeq" id="WP_142935806.1">
    <property type="nucleotide sequence ID" value="NZ_FXTM01000016.1"/>
</dbReference>
<reference evidence="10 11" key="1">
    <citation type="submission" date="2017-05" db="EMBL/GenBank/DDBJ databases">
        <authorList>
            <person name="Varghese N."/>
            <person name="Submissions S."/>
        </authorList>
    </citation>
    <scope>NUCLEOTIDE SEQUENCE [LARGE SCALE GENOMIC DNA]</scope>
    <source>
        <strain evidence="10 11">DSM 16304</strain>
    </source>
</reference>
<keyword evidence="5 7" id="KW-0472">Membrane</keyword>
<evidence type="ECO:0000256" key="2">
    <source>
        <dbReference type="ARBA" id="ARBA00022475"/>
    </source>
</evidence>
<feature type="domain" description="ABC3 transporter permease C-terminal" evidence="8">
    <location>
        <begin position="276"/>
        <end position="389"/>
    </location>
</feature>
<comment type="similarity">
    <text evidence="6">Belongs to the ABC-4 integral membrane protein family.</text>
</comment>
<feature type="transmembrane region" description="Helical" evidence="7">
    <location>
        <begin position="362"/>
        <end position="382"/>
    </location>
</feature>
<evidence type="ECO:0000256" key="1">
    <source>
        <dbReference type="ARBA" id="ARBA00004651"/>
    </source>
</evidence>
<evidence type="ECO:0000259" key="9">
    <source>
        <dbReference type="Pfam" id="PF12704"/>
    </source>
</evidence>
<dbReference type="AlphaFoldDB" id="A0A521D089"/>
<evidence type="ECO:0000256" key="5">
    <source>
        <dbReference type="ARBA" id="ARBA00023136"/>
    </source>
</evidence>
<evidence type="ECO:0000259" key="8">
    <source>
        <dbReference type="Pfam" id="PF02687"/>
    </source>
</evidence>